<dbReference type="EMBL" id="NVWI01000003">
    <property type="protein sequence ID" value="PCJ42236.1"/>
    <property type="molecule type" value="Genomic_DNA"/>
</dbReference>
<accession>A0A2A5CFT8</accession>
<sequence>MKPLFYITALIFLFSCAQLPEPVNGWIDIPLSENTFTESDVPYKTSTYEIPLYAYAALEYKLGILEGDTVIYEWSVEMETPELLEVEFHGHTDRVNDEPGLLMFYKIHNEGKGSGTLTAPFSGIHGWYLNNHSAEDIVVVLKVTGFYSELAQ</sequence>
<name>A0A2A5CFT8_9GAMM</name>
<evidence type="ECO:0000313" key="1">
    <source>
        <dbReference type="EMBL" id="PCJ42236.1"/>
    </source>
</evidence>
<dbReference type="Proteomes" id="UP000228987">
    <property type="component" value="Unassembled WGS sequence"/>
</dbReference>
<protein>
    <submittedName>
        <fullName evidence="1">Uncharacterized protein</fullName>
    </submittedName>
</protein>
<gene>
    <name evidence="1" type="ORF">COA71_06515</name>
</gene>
<comment type="caution">
    <text evidence="1">The sequence shown here is derived from an EMBL/GenBank/DDBJ whole genome shotgun (WGS) entry which is preliminary data.</text>
</comment>
<dbReference type="PROSITE" id="PS51257">
    <property type="entry name" value="PROKAR_LIPOPROTEIN"/>
    <property type="match status" value="1"/>
</dbReference>
<proteinExistence type="predicted"/>
<reference evidence="2" key="1">
    <citation type="submission" date="2017-08" db="EMBL/GenBank/DDBJ databases">
        <title>A dynamic microbial community with high functional redundancy inhabits the cold, oxic subseafloor aquifer.</title>
        <authorList>
            <person name="Tully B.J."/>
            <person name="Wheat C.G."/>
            <person name="Glazer B.T."/>
            <person name="Huber J.A."/>
        </authorList>
    </citation>
    <scope>NUCLEOTIDE SEQUENCE [LARGE SCALE GENOMIC DNA]</scope>
</reference>
<dbReference type="AlphaFoldDB" id="A0A2A5CFT8"/>
<evidence type="ECO:0000313" key="2">
    <source>
        <dbReference type="Proteomes" id="UP000228987"/>
    </source>
</evidence>
<organism evidence="1 2">
    <name type="scientific">SAR86 cluster bacterium</name>
    <dbReference type="NCBI Taxonomy" id="2030880"/>
    <lineage>
        <taxon>Bacteria</taxon>
        <taxon>Pseudomonadati</taxon>
        <taxon>Pseudomonadota</taxon>
        <taxon>Gammaproteobacteria</taxon>
        <taxon>SAR86 cluster</taxon>
    </lineage>
</organism>